<dbReference type="PANTHER" id="PTHR10814:SF21">
    <property type="entry name" value="PROTEIN GROUCHO"/>
    <property type="match status" value="1"/>
</dbReference>
<feature type="non-terminal residue" evidence="7">
    <location>
        <position position="1"/>
    </location>
</feature>
<dbReference type="PANTHER" id="PTHR10814">
    <property type="entry name" value="TRANSDUCIN-LIKE ENHANCER PROTEIN"/>
    <property type="match status" value="1"/>
</dbReference>
<accession>A0A8S4MM31</accession>
<evidence type="ECO:0000256" key="5">
    <source>
        <dbReference type="SAM" id="MobiDB-lite"/>
    </source>
</evidence>
<proteinExistence type="inferred from homology"/>
<sequence>MTNEDCLSTGDSDFRLANQARLYPQNRHPAPPHQPGQPFKFTIPESCDRIKEEFSFLQAQYHSLKMEYEKLAAEKTELQRHYVMVNSFLSSVTWGFLGWDDRYYEMSYGLNVEMHKQTEIAKRLNAICAQVIPFLSQEHQQQVATAVERAKQVTMTELNAIIGKQAGFPHFLQQQLQAQHLHQPHAPPVPMPPHPAGLQPPGLPQGSGSGLLALSNALGSAPHPLKDEKPGEPSRQNSLSPSDRDRSDREKFRTPDHVNDRDKNASSSSSKRKRDEKDSGVSKMKKKTQNQRQVLTVKVRKSDDNLVVDVSNEDPPSPRNDETHSPRENGLISHVLRRRSDQKAPTVLLAAVAHLHLGKTRRLRSLPHRCRSPPSPTPSGSATPGASGHSGKPMGKAPPIGTISPALRTPMSTMAMPYSSPMMHMAHADLTSPSAYSNSLMHNSISPQFNNAYGRNPMVRSGIASDQGCLQLEI</sequence>
<dbReference type="GO" id="GO:0005667">
    <property type="term" value="C:transcription regulator complex"/>
    <property type="evidence" value="ECO:0007669"/>
    <property type="project" value="TreeGrafter"/>
</dbReference>
<dbReference type="GO" id="GO:0090090">
    <property type="term" value="P:negative regulation of canonical Wnt signaling pathway"/>
    <property type="evidence" value="ECO:0007669"/>
    <property type="project" value="TreeGrafter"/>
</dbReference>
<feature type="region of interest" description="Disordered" evidence="5">
    <location>
        <begin position="176"/>
        <end position="329"/>
    </location>
</feature>
<dbReference type="GO" id="GO:0003714">
    <property type="term" value="F:transcription corepressor activity"/>
    <property type="evidence" value="ECO:0007669"/>
    <property type="project" value="TreeGrafter"/>
</dbReference>
<dbReference type="InterPro" id="IPR009146">
    <property type="entry name" value="Groucho_enhance"/>
</dbReference>
<keyword evidence="8" id="KW-1185">Reference proteome</keyword>
<dbReference type="GO" id="GO:0005634">
    <property type="term" value="C:nucleus"/>
    <property type="evidence" value="ECO:0007669"/>
    <property type="project" value="UniProtKB-SubCell"/>
</dbReference>
<comment type="similarity">
    <text evidence="2">Belongs to the WD repeat Groucho/TLE family.</text>
</comment>
<feature type="compositionally biased region" description="Low complexity" evidence="5">
    <location>
        <begin position="378"/>
        <end position="391"/>
    </location>
</feature>
<reference evidence="7" key="1">
    <citation type="submission" date="2022-01" db="EMBL/GenBank/DDBJ databases">
        <authorList>
            <person name="Braso-Vives M."/>
        </authorList>
    </citation>
    <scope>NUCLEOTIDE SEQUENCE</scope>
</reference>
<feature type="compositionally biased region" description="Pro residues" evidence="5">
    <location>
        <begin position="185"/>
        <end position="195"/>
    </location>
</feature>
<feature type="coiled-coil region" evidence="4">
    <location>
        <begin position="47"/>
        <end position="81"/>
    </location>
</feature>
<dbReference type="Pfam" id="PF03920">
    <property type="entry name" value="TLE_N"/>
    <property type="match status" value="2"/>
</dbReference>
<dbReference type="EMBL" id="CAKMNS010000096">
    <property type="protein sequence ID" value="CAH1276882.1"/>
    <property type="molecule type" value="Genomic_DNA"/>
</dbReference>
<evidence type="ECO:0000313" key="7">
    <source>
        <dbReference type="EMBL" id="CAH1276882.1"/>
    </source>
</evidence>
<feature type="compositionally biased region" description="Basic residues" evidence="5">
    <location>
        <begin position="360"/>
        <end position="371"/>
    </location>
</feature>
<gene>
    <name evidence="7" type="primary">TLE3</name>
    <name evidence="7" type="ORF">BLAG_LOCUS25821</name>
</gene>
<evidence type="ECO:0000256" key="2">
    <source>
        <dbReference type="ARBA" id="ARBA00005969"/>
    </source>
</evidence>
<feature type="compositionally biased region" description="Low complexity" evidence="5">
    <location>
        <begin position="196"/>
        <end position="222"/>
    </location>
</feature>
<feature type="compositionally biased region" description="Basic and acidic residues" evidence="5">
    <location>
        <begin position="242"/>
        <end position="264"/>
    </location>
</feature>
<keyword evidence="3" id="KW-0539">Nucleus</keyword>
<evidence type="ECO:0000256" key="3">
    <source>
        <dbReference type="ARBA" id="ARBA00023242"/>
    </source>
</evidence>
<evidence type="ECO:0000313" key="8">
    <source>
        <dbReference type="Proteomes" id="UP000838412"/>
    </source>
</evidence>
<feature type="domain" description="Groucho/TLE N-terminal Q-rich" evidence="6">
    <location>
        <begin position="39"/>
        <end position="85"/>
    </location>
</feature>
<comment type="subcellular location">
    <subcellularLocation>
        <location evidence="1">Nucleus</location>
    </subcellularLocation>
</comment>
<feature type="domain" description="Groucho/TLE N-terminal Q-rich" evidence="6">
    <location>
        <begin position="103"/>
        <end position="181"/>
    </location>
</feature>
<evidence type="ECO:0000256" key="4">
    <source>
        <dbReference type="SAM" id="Coils"/>
    </source>
</evidence>
<organism evidence="7 8">
    <name type="scientific">Branchiostoma lanceolatum</name>
    <name type="common">Common lancelet</name>
    <name type="synonym">Amphioxus lanceolatum</name>
    <dbReference type="NCBI Taxonomy" id="7740"/>
    <lineage>
        <taxon>Eukaryota</taxon>
        <taxon>Metazoa</taxon>
        <taxon>Chordata</taxon>
        <taxon>Cephalochordata</taxon>
        <taxon>Leptocardii</taxon>
        <taxon>Amphioxiformes</taxon>
        <taxon>Branchiostomatidae</taxon>
        <taxon>Branchiostoma</taxon>
    </lineage>
</organism>
<feature type="region of interest" description="Disordered" evidence="5">
    <location>
        <begin position="360"/>
        <end position="407"/>
    </location>
</feature>
<comment type="caution">
    <text evidence="7">The sequence shown here is derived from an EMBL/GenBank/DDBJ whole genome shotgun (WGS) entry which is preliminary data.</text>
</comment>
<name>A0A8S4MM31_BRALA</name>
<dbReference type="AlphaFoldDB" id="A0A8S4MM31"/>
<keyword evidence="4" id="KW-0175">Coiled coil</keyword>
<evidence type="ECO:0000256" key="1">
    <source>
        <dbReference type="ARBA" id="ARBA00004123"/>
    </source>
</evidence>
<evidence type="ECO:0000259" key="6">
    <source>
        <dbReference type="Pfam" id="PF03920"/>
    </source>
</evidence>
<protein>
    <submittedName>
        <fullName evidence="7">TLE3 protein</fullName>
    </submittedName>
</protein>
<dbReference type="InterPro" id="IPR005617">
    <property type="entry name" value="Groucho/TLE_N"/>
</dbReference>
<dbReference type="OrthoDB" id="8949191at2759"/>
<dbReference type="Proteomes" id="UP000838412">
    <property type="component" value="Unassembled WGS sequence"/>
</dbReference>